<dbReference type="SUPFAM" id="SSF56112">
    <property type="entry name" value="Protein kinase-like (PK-like)"/>
    <property type="match status" value="1"/>
</dbReference>
<dbReference type="STRING" id="684364.F4NVD1"/>
<dbReference type="RefSeq" id="XP_006674911.1">
    <property type="nucleotide sequence ID" value="XM_006674848.1"/>
</dbReference>
<reference evidence="2 3" key="1">
    <citation type="submission" date="2009-12" db="EMBL/GenBank/DDBJ databases">
        <title>The draft genome of Batrachochytrium dendrobatidis.</title>
        <authorList>
            <consortium name="US DOE Joint Genome Institute (JGI-PGF)"/>
            <person name="Kuo A."/>
            <person name="Salamov A."/>
            <person name="Schmutz J."/>
            <person name="Lucas S."/>
            <person name="Pitluck S."/>
            <person name="Rosenblum E."/>
            <person name="Stajich J."/>
            <person name="Eisen M."/>
            <person name="Grigoriev I.V."/>
        </authorList>
    </citation>
    <scope>NUCLEOTIDE SEQUENCE [LARGE SCALE GENOMIC DNA]</scope>
    <source>
        <strain evidence="3">JAM81 / FGSC 10211</strain>
    </source>
</reference>
<dbReference type="PROSITE" id="PS50011">
    <property type="entry name" value="PROTEIN_KINASE_DOM"/>
    <property type="match status" value="1"/>
</dbReference>
<gene>
    <name evidence="2" type="ORF">BATDEDRAFT_4618</name>
</gene>
<dbReference type="AlphaFoldDB" id="F4NVD1"/>
<evidence type="ECO:0000313" key="3">
    <source>
        <dbReference type="Proteomes" id="UP000007241"/>
    </source>
</evidence>
<dbReference type="PROSITE" id="PS00108">
    <property type="entry name" value="PROTEIN_KINASE_ST"/>
    <property type="match status" value="1"/>
</dbReference>
<feature type="non-terminal residue" evidence="2">
    <location>
        <position position="267"/>
    </location>
</feature>
<dbReference type="InParanoid" id="F4NVD1"/>
<dbReference type="InterPro" id="IPR008271">
    <property type="entry name" value="Ser/Thr_kinase_AS"/>
</dbReference>
<dbReference type="Gene3D" id="1.10.510.10">
    <property type="entry name" value="Transferase(Phosphotransferase) domain 1"/>
    <property type="match status" value="1"/>
</dbReference>
<protein>
    <recommendedName>
        <fullName evidence="1">Protein kinase domain-containing protein</fullName>
    </recommendedName>
</protein>
<sequence length="267" mass="30372">DPTGRFERYSHCLGKGAYKEVFKAFDQEEGVEVAWNQLRLDHLSKKDAQRVLFEIQLLEGLRNDNIINLFYSWVAQTPNGSDGIYFITELMTSGTLKSYSKKTKGQIKPKILRNWAKQILSGLVYLHTRDPPIIHRDLKSENIFINGNNGQAKIGDLGLAAVKRREHLSSVLGTPEFMAPELYDEKYDERVDVYAFGMVLLEIVTKEYPYSECSNQAQIYRKVSTGIKPAALAKVTDDETRKFIAICIESNPVLRPMAADLLLHPFI</sequence>
<dbReference type="OMA" id="YRKVTNV"/>
<dbReference type="InterPro" id="IPR011009">
    <property type="entry name" value="Kinase-like_dom_sf"/>
</dbReference>
<dbReference type="Proteomes" id="UP000007241">
    <property type="component" value="Unassembled WGS sequence"/>
</dbReference>
<dbReference type="InterPro" id="IPR050588">
    <property type="entry name" value="WNK_Ser-Thr_kinase"/>
</dbReference>
<accession>F4NVD1</accession>
<proteinExistence type="predicted"/>
<evidence type="ECO:0000259" key="1">
    <source>
        <dbReference type="PROSITE" id="PS50011"/>
    </source>
</evidence>
<keyword evidence="3" id="KW-1185">Reference proteome</keyword>
<evidence type="ECO:0000313" key="2">
    <source>
        <dbReference type="EMBL" id="EGF84487.1"/>
    </source>
</evidence>
<dbReference type="GO" id="GO:0004672">
    <property type="term" value="F:protein kinase activity"/>
    <property type="evidence" value="ECO:0007669"/>
    <property type="project" value="InterPro"/>
</dbReference>
<dbReference type="PIRSF" id="PIRSF000654">
    <property type="entry name" value="Integrin-linked_kinase"/>
    <property type="match status" value="1"/>
</dbReference>
<dbReference type="GeneID" id="18241505"/>
<dbReference type="GO" id="GO:0005524">
    <property type="term" value="F:ATP binding"/>
    <property type="evidence" value="ECO:0007669"/>
    <property type="project" value="InterPro"/>
</dbReference>
<organism evidence="2 3">
    <name type="scientific">Batrachochytrium dendrobatidis (strain JAM81 / FGSC 10211)</name>
    <name type="common">Frog chytrid fungus</name>
    <dbReference type="NCBI Taxonomy" id="684364"/>
    <lineage>
        <taxon>Eukaryota</taxon>
        <taxon>Fungi</taxon>
        <taxon>Fungi incertae sedis</taxon>
        <taxon>Chytridiomycota</taxon>
        <taxon>Chytridiomycota incertae sedis</taxon>
        <taxon>Chytridiomycetes</taxon>
        <taxon>Rhizophydiales</taxon>
        <taxon>Rhizophydiales incertae sedis</taxon>
        <taxon>Batrachochytrium</taxon>
    </lineage>
</organism>
<dbReference type="Pfam" id="PF00069">
    <property type="entry name" value="Pkinase"/>
    <property type="match status" value="1"/>
</dbReference>
<dbReference type="FunFam" id="1.10.510.10:FF:001565">
    <property type="entry name" value="WNK protein kinase"/>
    <property type="match status" value="1"/>
</dbReference>
<dbReference type="SMART" id="SM00220">
    <property type="entry name" value="S_TKc"/>
    <property type="match status" value="1"/>
</dbReference>
<feature type="domain" description="Protein kinase" evidence="1">
    <location>
        <begin position="7"/>
        <end position="267"/>
    </location>
</feature>
<dbReference type="HOGENOM" id="CLU_000288_63_23_1"/>
<dbReference type="EMBL" id="GL882879">
    <property type="protein sequence ID" value="EGF84487.1"/>
    <property type="molecule type" value="Genomic_DNA"/>
</dbReference>
<dbReference type="OrthoDB" id="4062651at2759"/>
<feature type="non-terminal residue" evidence="2">
    <location>
        <position position="1"/>
    </location>
</feature>
<dbReference type="InterPro" id="IPR000719">
    <property type="entry name" value="Prot_kinase_dom"/>
</dbReference>
<dbReference type="PANTHER" id="PTHR13902">
    <property type="entry name" value="SERINE/THREONINE-PROTEIN KINASE WNK WITH NO LYSINE -RELATED"/>
    <property type="match status" value="1"/>
</dbReference>
<name>F4NVD1_BATDJ</name>
<dbReference type="Gene3D" id="3.30.200.20">
    <property type="entry name" value="Phosphorylase Kinase, domain 1"/>
    <property type="match status" value="1"/>
</dbReference>